<dbReference type="RefSeq" id="XP_016235954.1">
    <property type="nucleotide sequence ID" value="XM_016380127.1"/>
</dbReference>
<feature type="compositionally biased region" description="Polar residues" evidence="1">
    <location>
        <begin position="163"/>
        <end position="172"/>
    </location>
</feature>
<reference evidence="2 3" key="1">
    <citation type="submission" date="2015-01" db="EMBL/GenBank/DDBJ databases">
        <title>The Genome Sequence of Exophiala spinifera CBS89968.</title>
        <authorList>
            <consortium name="The Broad Institute Genomics Platform"/>
            <person name="Cuomo C."/>
            <person name="de Hoog S."/>
            <person name="Gorbushina A."/>
            <person name="Stielow B."/>
            <person name="Teixiera M."/>
            <person name="Abouelleil A."/>
            <person name="Chapman S.B."/>
            <person name="Priest M."/>
            <person name="Young S.K."/>
            <person name="Wortman J."/>
            <person name="Nusbaum C."/>
            <person name="Birren B."/>
        </authorList>
    </citation>
    <scope>NUCLEOTIDE SEQUENCE [LARGE SCALE GENOMIC DNA]</scope>
    <source>
        <strain evidence="2 3">CBS 89968</strain>
    </source>
</reference>
<dbReference type="Proteomes" id="UP000053328">
    <property type="component" value="Unassembled WGS sequence"/>
</dbReference>
<keyword evidence="3" id="KW-1185">Reference proteome</keyword>
<feature type="region of interest" description="Disordered" evidence="1">
    <location>
        <begin position="97"/>
        <end position="182"/>
    </location>
</feature>
<evidence type="ECO:0000256" key="1">
    <source>
        <dbReference type="SAM" id="MobiDB-lite"/>
    </source>
</evidence>
<accession>A0A0D2B9S3</accession>
<evidence type="ECO:0000313" key="3">
    <source>
        <dbReference type="Proteomes" id="UP000053328"/>
    </source>
</evidence>
<feature type="compositionally biased region" description="Basic residues" evidence="1">
    <location>
        <begin position="100"/>
        <end position="111"/>
    </location>
</feature>
<dbReference type="OrthoDB" id="4757558at2759"/>
<dbReference type="HOGENOM" id="CLU_630102_0_0_1"/>
<proteinExistence type="predicted"/>
<name>A0A0D2B9S3_9EURO</name>
<sequence length="435" mass="49606">MNTSNDRVASTPSGCEDTLRMKRTGTRLTKTQIPVQVAASDAGQPQPQNTALLGSHEPPSPQLRTFSEVVSGKAPQLSATNYGESAAGQTTLGYEEQNHHERHQGHHTRAFRAKETSTWEEDFPSLPSKATPPQRHYHTTTHKALSNSGAAIPFPGRAPSNKPVDSSRSGATHSRKGRHEEQIQIYEVDREPEVKPFRFDEYDLRLRCRKPDCRKMTSCWDYSVVICPGCGPNSYVRYCSRQHLYDDIQYHWVYHCGRHRITDNIERTTIRPHQNPHRPYALGKGFNSVERHRQAVYRSLEPGDFFLFDDVGLLKPDFIEPTPEQWYLMRGTGPCVFQLFFPDDMTNESRRNVFNTTILECLGVGFPRAEKSCLTALHLVRESFILTGNWTEQMLNLLCLQLAGEWGGFKVPESFYNVKAANLAWRRHRILPPTP</sequence>
<feature type="region of interest" description="Disordered" evidence="1">
    <location>
        <begin position="1"/>
        <end position="61"/>
    </location>
</feature>
<evidence type="ECO:0000313" key="2">
    <source>
        <dbReference type="EMBL" id="KIW15738.1"/>
    </source>
</evidence>
<dbReference type="STRING" id="91928.A0A0D2B9S3"/>
<feature type="compositionally biased region" description="Polar residues" evidence="1">
    <location>
        <begin position="1"/>
        <end position="13"/>
    </location>
</feature>
<gene>
    <name evidence="2" type="ORF">PV08_05788</name>
</gene>
<feature type="compositionally biased region" description="Polar residues" evidence="1">
    <location>
        <begin position="43"/>
        <end position="52"/>
    </location>
</feature>
<organism evidence="2 3">
    <name type="scientific">Exophiala spinifera</name>
    <dbReference type="NCBI Taxonomy" id="91928"/>
    <lineage>
        <taxon>Eukaryota</taxon>
        <taxon>Fungi</taxon>
        <taxon>Dikarya</taxon>
        <taxon>Ascomycota</taxon>
        <taxon>Pezizomycotina</taxon>
        <taxon>Eurotiomycetes</taxon>
        <taxon>Chaetothyriomycetidae</taxon>
        <taxon>Chaetothyriales</taxon>
        <taxon>Herpotrichiellaceae</taxon>
        <taxon>Exophiala</taxon>
    </lineage>
</organism>
<dbReference type="AlphaFoldDB" id="A0A0D2B9S3"/>
<dbReference type="GeneID" id="27332871"/>
<dbReference type="VEuPathDB" id="FungiDB:PV08_05788"/>
<protein>
    <submittedName>
        <fullName evidence="2">Uncharacterized protein</fullName>
    </submittedName>
</protein>
<dbReference type="EMBL" id="KN847495">
    <property type="protein sequence ID" value="KIW15738.1"/>
    <property type="molecule type" value="Genomic_DNA"/>
</dbReference>